<keyword evidence="1" id="KW-0472">Membrane</keyword>
<gene>
    <name evidence="2" type="ORF">HD594_003327</name>
</gene>
<feature type="transmembrane region" description="Helical" evidence="1">
    <location>
        <begin position="12"/>
        <end position="31"/>
    </location>
</feature>
<dbReference type="AlphaFoldDB" id="A0A7X0FT36"/>
<protein>
    <submittedName>
        <fullName evidence="2">Putative membrane protein</fullName>
    </submittedName>
</protein>
<name>A0A7X0FT36_9MICO</name>
<proteinExistence type="predicted"/>
<dbReference type="RefSeq" id="WP_184752255.1">
    <property type="nucleotide sequence ID" value="NZ_BAAAJR010000001.1"/>
</dbReference>
<evidence type="ECO:0000313" key="2">
    <source>
        <dbReference type="EMBL" id="MBB6393014.1"/>
    </source>
</evidence>
<evidence type="ECO:0000313" key="3">
    <source>
        <dbReference type="Proteomes" id="UP000537775"/>
    </source>
</evidence>
<keyword evidence="1" id="KW-0812">Transmembrane</keyword>
<comment type="caution">
    <text evidence="2">The sequence shown here is derived from an EMBL/GenBank/DDBJ whole genome shotgun (WGS) entry which is preliminary data.</text>
</comment>
<sequence length="74" mass="7993">MSDSKGGWTRGHTGWAFGTALLFTLGILFGLIWGNVWFGLIIAAAVSIGWLIAYESSRGRSVGIYDRDDDGAQL</sequence>
<organism evidence="2 3">
    <name type="scientific">Microbacterium thalassium</name>
    <dbReference type="NCBI Taxonomy" id="362649"/>
    <lineage>
        <taxon>Bacteria</taxon>
        <taxon>Bacillati</taxon>
        <taxon>Actinomycetota</taxon>
        <taxon>Actinomycetes</taxon>
        <taxon>Micrococcales</taxon>
        <taxon>Microbacteriaceae</taxon>
        <taxon>Microbacterium</taxon>
    </lineage>
</organism>
<evidence type="ECO:0000256" key="1">
    <source>
        <dbReference type="SAM" id="Phobius"/>
    </source>
</evidence>
<accession>A0A7X0FT36</accession>
<dbReference type="Proteomes" id="UP000537775">
    <property type="component" value="Unassembled WGS sequence"/>
</dbReference>
<feature type="transmembrane region" description="Helical" evidence="1">
    <location>
        <begin position="37"/>
        <end position="54"/>
    </location>
</feature>
<reference evidence="2 3" key="1">
    <citation type="submission" date="2020-08" db="EMBL/GenBank/DDBJ databases">
        <title>Sequencing the genomes of 1000 actinobacteria strains.</title>
        <authorList>
            <person name="Klenk H.-P."/>
        </authorList>
    </citation>
    <scope>NUCLEOTIDE SEQUENCE [LARGE SCALE GENOMIC DNA]</scope>
    <source>
        <strain evidence="2 3">DSM 12511</strain>
    </source>
</reference>
<keyword evidence="1" id="KW-1133">Transmembrane helix</keyword>
<keyword evidence="3" id="KW-1185">Reference proteome</keyword>
<dbReference type="EMBL" id="JACHML010000001">
    <property type="protein sequence ID" value="MBB6393014.1"/>
    <property type="molecule type" value="Genomic_DNA"/>
</dbReference>